<gene>
    <name evidence="1" type="ORF">Ciccas_007369</name>
</gene>
<reference evidence="1 2" key="1">
    <citation type="submission" date="2024-11" db="EMBL/GenBank/DDBJ databases">
        <title>Adaptive evolution of stress response genes in parasites aligns with host niche diversity.</title>
        <authorList>
            <person name="Hahn C."/>
            <person name="Resl P."/>
        </authorList>
    </citation>
    <scope>NUCLEOTIDE SEQUENCE [LARGE SCALE GENOMIC DNA]</scope>
    <source>
        <strain evidence="1">EGGRZ-B1_66</strain>
        <tissue evidence="1">Body</tissue>
    </source>
</reference>
<dbReference type="Proteomes" id="UP001626550">
    <property type="component" value="Unassembled WGS sequence"/>
</dbReference>
<dbReference type="AlphaFoldDB" id="A0ABD2Q485"/>
<proteinExistence type="predicted"/>
<keyword evidence="2" id="KW-1185">Reference proteome</keyword>
<protein>
    <submittedName>
        <fullName evidence="1">Uncharacterized protein</fullName>
    </submittedName>
</protein>
<comment type="caution">
    <text evidence="1">The sequence shown here is derived from an EMBL/GenBank/DDBJ whole genome shotgun (WGS) entry which is preliminary data.</text>
</comment>
<dbReference type="InterPro" id="IPR036388">
    <property type="entry name" value="WH-like_DNA-bd_sf"/>
</dbReference>
<name>A0ABD2Q485_9PLAT</name>
<dbReference type="EMBL" id="JBJKFK010001122">
    <property type="protein sequence ID" value="KAL3314017.1"/>
    <property type="molecule type" value="Genomic_DNA"/>
</dbReference>
<dbReference type="Gene3D" id="1.10.10.10">
    <property type="entry name" value="Winged helix-like DNA-binding domain superfamily/Winged helix DNA-binding domain"/>
    <property type="match status" value="1"/>
</dbReference>
<organism evidence="1 2">
    <name type="scientific">Cichlidogyrus casuarinus</name>
    <dbReference type="NCBI Taxonomy" id="1844966"/>
    <lineage>
        <taxon>Eukaryota</taxon>
        <taxon>Metazoa</taxon>
        <taxon>Spiralia</taxon>
        <taxon>Lophotrochozoa</taxon>
        <taxon>Platyhelminthes</taxon>
        <taxon>Monogenea</taxon>
        <taxon>Monopisthocotylea</taxon>
        <taxon>Dactylogyridea</taxon>
        <taxon>Ancyrocephalidae</taxon>
        <taxon>Cichlidogyrus</taxon>
    </lineage>
</organism>
<sequence length="195" mass="22035">MCLVPFFVKSTKQLYGQTAESLVLILSVLGKSNMSQLAILYLSLVARKTDPETCDALFQKMKQLYEIGIIIPYPSDFRCHASNIFTEIFFNHKCDSNDIDVVLNTAFLEVLLRDQIIAEVASDYIDPQVGPIILNTLSHFYDTSNNCEITSLHSGPISIDQIKKSFNKKPPPNIEAYINLLHNSEVVFLLSFNLR</sequence>
<evidence type="ECO:0000313" key="1">
    <source>
        <dbReference type="EMBL" id="KAL3314017.1"/>
    </source>
</evidence>
<evidence type="ECO:0000313" key="2">
    <source>
        <dbReference type="Proteomes" id="UP001626550"/>
    </source>
</evidence>
<accession>A0ABD2Q485</accession>